<evidence type="ECO:0000313" key="1">
    <source>
        <dbReference type="EMBL" id="TDQ12025.1"/>
    </source>
</evidence>
<evidence type="ECO:0000313" key="2">
    <source>
        <dbReference type="Proteomes" id="UP000295620"/>
    </source>
</evidence>
<dbReference type="OrthoDB" id="982601at2"/>
<protein>
    <submittedName>
        <fullName evidence="1">Uncharacterized protein</fullName>
    </submittedName>
</protein>
<dbReference type="RefSeq" id="WP_133575051.1">
    <property type="nucleotide sequence ID" value="NZ_SNYC01000003.1"/>
</dbReference>
<comment type="caution">
    <text evidence="1">The sequence shown here is derived from an EMBL/GenBank/DDBJ whole genome shotgun (WGS) entry which is preliminary data.</text>
</comment>
<organism evidence="1 2">
    <name type="scientific">Pedobacter metabolipauper</name>
    <dbReference type="NCBI Taxonomy" id="425513"/>
    <lineage>
        <taxon>Bacteria</taxon>
        <taxon>Pseudomonadati</taxon>
        <taxon>Bacteroidota</taxon>
        <taxon>Sphingobacteriia</taxon>
        <taxon>Sphingobacteriales</taxon>
        <taxon>Sphingobacteriaceae</taxon>
        <taxon>Pedobacter</taxon>
    </lineage>
</organism>
<accession>A0A4R6T0W7</accession>
<name>A0A4R6T0W7_9SPHI</name>
<dbReference type="EMBL" id="SNYC01000003">
    <property type="protein sequence ID" value="TDQ12025.1"/>
    <property type="molecule type" value="Genomic_DNA"/>
</dbReference>
<keyword evidence="2" id="KW-1185">Reference proteome</keyword>
<reference evidence="1 2" key="1">
    <citation type="submission" date="2019-03" db="EMBL/GenBank/DDBJ databases">
        <title>Genomic Encyclopedia of Archaeal and Bacterial Type Strains, Phase II (KMG-II): from individual species to whole genera.</title>
        <authorList>
            <person name="Goeker M."/>
        </authorList>
    </citation>
    <scope>NUCLEOTIDE SEQUENCE [LARGE SCALE GENOMIC DNA]</scope>
    <source>
        <strain evidence="1 2">DSM 19035</strain>
    </source>
</reference>
<dbReference type="AlphaFoldDB" id="A0A4R6T0W7"/>
<proteinExistence type="predicted"/>
<dbReference type="Proteomes" id="UP000295620">
    <property type="component" value="Unassembled WGS sequence"/>
</dbReference>
<sequence length="149" mass="17378">MAIWQYTIEIIPRGALSDLGTLGFITLDDYNNFDFWENFDLEIEFFDSLTGGLERSRSWSGDIILYGDSESTCIRFFLEGSKISGIDVRIDFRYNYSEILNSVIEFCHLNGFVIIDNLEILDLNSIFFVHHIEKSEQFITYKRLFGDPI</sequence>
<gene>
    <name evidence="1" type="ORF">ATK78_1155</name>
</gene>